<dbReference type="RefSeq" id="WP_323982601.1">
    <property type="nucleotide sequence ID" value="NZ_JAYKBW010000002.1"/>
</dbReference>
<keyword evidence="2" id="KW-1185">Reference proteome</keyword>
<evidence type="ECO:0000313" key="2">
    <source>
        <dbReference type="Proteomes" id="UP001311730"/>
    </source>
</evidence>
<dbReference type="EMBL" id="JAYKBW010000002">
    <property type="protein sequence ID" value="MEB3074159.1"/>
    <property type="molecule type" value="Genomic_DNA"/>
</dbReference>
<reference evidence="1 2" key="1">
    <citation type="submission" date="2023-12" db="EMBL/GenBank/DDBJ databases">
        <title>Genomic sequences of Capnocytophaga and Parvimonas strains.</title>
        <authorList>
            <person name="Watt R.M."/>
            <person name="Wang M."/>
            <person name="Yang T."/>
            <person name="Tong W.M."/>
        </authorList>
    </citation>
    <scope>NUCLEOTIDE SEQUENCE [LARGE SCALE GENOMIC DNA]</scope>
    <source>
        <strain evidence="1 2">CCUG 13096</strain>
    </source>
</reference>
<organism evidence="1 2">
    <name type="scientific">Capnocytophaga gingivalis</name>
    <dbReference type="NCBI Taxonomy" id="1017"/>
    <lineage>
        <taxon>Bacteria</taxon>
        <taxon>Pseudomonadati</taxon>
        <taxon>Bacteroidota</taxon>
        <taxon>Flavobacteriia</taxon>
        <taxon>Flavobacteriales</taxon>
        <taxon>Flavobacteriaceae</taxon>
        <taxon>Capnocytophaga</taxon>
    </lineage>
</organism>
<gene>
    <name evidence="1" type="ORF">VJJ08_02450</name>
</gene>
<protein>
    <submittedName>
        <fullName evidence="1">Uncharacterized protein</fullName>
    </submittedName>
</protein>
<evidence type="ECO:0000313" key="1">
    <source>
        <dbReference type="EMBL" id="MEB3074159.1"/>
    </source>
</evidence>
<proteinExistence type="predicted"/>
<comment type="caution">
    <text evidence="1">The sequence shown here is derived from an EMBL/GenBank/DDBJ whole genome shotgun (WGS) entry which is preliminary data.</text>
</comment>
<name>A0ABU5Z5E6_9FLAO</name>
<dbReference type="Proteomes" id="UP001311730">
    <property type="component" value="Unassembled WGS sequence"/>
</dbReference>
<sequence>MKLKNIAIAFLGALLFTTCSKKDDEKEYTAEESKAVVRNTMNNFYDCLKNLNDGGFANFFHDLLFKETVRDHRGETQSWGNFLGEKFEAQDYWDPQKNTEGKFAYQALKGTYTWNKNRELWDKEANGSNITFIFPATKEAATNNGKLVIDQYEDFEATYGNDKVYLPTAAHLYATIDNTKVFEVTVKNVTFEKKTNFTMPLSAHISIYTNPFTTTIQWNRQNPENFIFDFAFSSPQGCTTGLHADIKLKTSDYGNITNLGEAIDKIAITATQGEFQIRGNIDVKSLNEKTERGKELSVEQINTYAKAELFKGNSKIADVKYEKENDKGVIYFIFSDGSREKAESYVSDFQDRVTEIFKRFERENN</sequence>
<accession>A0ABU5Z5E6</accession>